<keyword evidence="2" id="KW-1185">Reference proteome</keyword>
<protein>
    <submittedName>
        <fullName evidence="1">Uncharacterized protein</fullName>
    </submittedName>
</protein>
<dbReference type="EMBL" id="BMIX01000008">
    <property type="protein sequence ID" value="GGG43565.1"/>
    <property type="molecule type" value="Genomic_DNA"/>
</dbReference>
<proteinExistence type="predicted"/>
<sequence>MYSVDILRDHGSTSQTILSIGHQWKLSVLDTEANKYAVPDYTQINLDLFFLVKQLKNLKPELLFVTKFANGDFPNNPNFYLNKTDLFHVDFILNYNF</sequence>
<evidence type="ECO:0000313" key="1">
    <source>
        <dbReference type="EMBL" id="GGG43565.1"/>
    </source>
</evidence>
<comment type="caution">
    <text evidence="1">The sequence shown here is derived from an EMBL/GenBank/DDBJ whole genome shotgun (WGS) entry which is preliminary data.</text>
</comment>
<evidence type="ECO:0000313" key="2">
    <source>
        <dbReference type="Proteomes" id="UP000605733"/>
    </source>
</evidence>
<organism evidence="1 2">
    <name type="scientific">Christiangramia forsetii</name>
    <dbReference type="NCBI Taxonomy" id="411153"/>
    <lineage>
        <taxon>Bacteria</taxon>
        <taxon>Pseudomonadati</taxon>
        <taxon>Bacteroidota</taxon>
        <taxon>Flavobacteriia</taxon>
        <taxon>Flavobacteriales</taxon>
        <taxon>Flavobacteriaceae</taxon>
        <taxon>Christiangramia</taxon>
    </lineage>
</organism>
<dbReference type="RefSeq" id="WP_011709177.1">
    <property type="nucleotide sequence ID" value="NZ_BMIX01000008.1"/>
</dbReference>
<name>A0ABQ1WRU9_9FLAO</name>
<gene>
    <name evidence="1" type="ORF">GCM10011532_29490</name>
</gene>
<dbReference type="Proteomes" id="UP000605733">
    <property type="component" value="Unassembled WGS sequence"/>
</dbReference>
<accession>A0ABQ1WRU9</accession>
<reference evidence="2" key="1">
    <citation type="journal article" date="2019" name="Int. J. Syst. Evol. Microbiol.">
        <title>The Global Catalogue of Microorganisms (GCM) 10K type strain sequencing project: providing services to taxonomists for standard genome sequencing and annotation.</title>
        <authorList>
            <consortium name="The Broad Institute Genomics Platform"/>
            <consortium name="The Broad Institute Genome Sequencing Center for Infectious Disease"/>
            <person name="Wu L."/>
            <person name="Ma J."/>
        </authorList>
    </citation>
    <scope>NUCLEOTIDE SEQUENCE [LARGE SCALE GENOMIC DNA]</scope>
    <source>
        <strain evidence="2">CGMCC 1.15422</strain>
    </source>
</reference>